<name>A0ACC2JVV7_9PEZI</name>
<accession>A0ACC2JVV7</accession>
<evidence type="ECO:0000313" key="2">
    <source>
        <dbReference type="Proteomes" id="UP001153332"/>
    </source>
</evidence>
<protein>
    <submittedName>
        <fullName evidence="1">Uncharacterized protein</fullName>
    </submittedName>
</protein>
<sequence>MLGGPEKVTLTAWVEALHETVSQTNDLERNPAVKLVDFFDNLASDSESMRSIELSTVNASSLSMTLGSLESVKAEWLSNWIRQWEL</sequence>
<dbReference type="EMBL" id="JAPUUL010000284">
    <property type="protein sequence ID" value="KAJ8131477.1"/>
    <property type="molecule type" value="Genomic_DNA"/>
</dbReference>
<evidence type="ECO:0000313" key="1">
    <source>
        <dbReference type="EMBL" id="KAJ8131477.1"/>
    </source>
</evidence>
<organism evidence="1 2">
    <name type="scientific">Lasiodiplodia mahajangana</name>
    <dbReference type="NCBI Taxonomy" id="1108764"/>
    <lineage>
        <taxon>Eukaryota</taxon>
        <taxon>Fungi</taxon>
        <taxon>Dikarya</taxon>
        <taxon>Ascomycota</taxon>
        <taxon>Pezizomycotina</taxon>
        <taxon>Dothideomycetes</taxon>
        <taxon>Dothideomycetes incertae sedis</taxon>
        <taxon>Botryosphaeriales</taxon>
        <taxon>Botryosphaeriaceae</taxon>
        <taxon>Lasiodiplodia</taxon>
    </lineage>
</organism>
<dbReference type="Proteomes" id="UP001153332">
    <property type="component" value="Unassembled WGS sequence"/>
</dbReference>
<comment type="caution">
    <text evidence="1">The sequence shown here is derived from an EMBL/GenBank/DDBJ whole genome shotgun (WGS) entry which is preliminary data.</text>
</comment>
<reference evidence="1" key="1">
    <citation type="submission" date="2022-12" db="EMBL/GenBank/DDBJ databases">
        <title>Genome Sequence of Lasiodiplodia mahajangana.</title>
        <authorList>
            <person name="Buettner E."/>
        </authorList>
    </citation>
    <scope>NUCLEOTIDE SEQUENCE</scope>
    <source>
        <strain evidence="1">VT137</strain>
    </source>
</reference>
<keyword evidence="2" id="KW-1185">Reference proteome</keyword>
<proteinExistence type="predicted"/>
<gene>
    <name evidence="1" type="ORF">O1611_g2145</name>
</gene>